<dbReference type="AlphaFoldDB" id="A0A0F4LG68"/>
<dbReference type="Gene3D" id="3.40.50.510">
    <property type="entry name" value="Phosphotransferase system, mannose-type IIA component"/>
    <property type="match status" value="1"/>
</dbReference>
<dbReference type="GO" id="GO:0016020">
    <property type="term" value="C:membrane"/>
    <property type="evidence" value="ECO:0007669"/>
    <property type="project" value="InterPro"/>
</dbReference>
<name>A0A0F4LG68_9LACO</name>
<dbReference type="SUPFAM" id="SSF53062">
    <property type="entry name" value="PTS system fructose IIA component-like"/>
    <property type="match status" value="1"/>
</dbReference>
<gene>
    <name evidence="3" type="ORF">JF75_13180</name>
</gene>
<dbReference type="OrthoDB" id="9799827at2"/>
<reference evidence="3 4" key="1">
    <citation type="submission" date="2015-01" db="EMBL/GenBank/DDBJ databases">
        <title>Comparative genomics of the lactic acid bacteria isolated from the honey bee gut.</title>
        <authorList>
            <person name="Ellegaard K.M."/>
            <person name="Tamarit D."/>
            <person name="Javelind E."/>
            <person name="Olofsson T."/>
            <person name="Andersson S.G."/>
            <person name="Vasquez A."/>
        </authorList>
    </citation>
    <scope>NUCLEOTIDE SEQUENCE [LARGE SCALE GENOMIC DNA]</scope>
    <source>
        <strain evidence="3 4">Hma2</strain>
    </source>
</reference>
<dbReference type="InterPro" id="IPR004701">
    <property type="entry name" value="PTS_EIIA_man-typ"/>
</dbReference>
<dbReference type="InterPro" id="IPR051471">
    <property type="entry name" value="Bacterial_PTS_sugar_comp"/>
</dbReference>
<dbReference type="GO" id="GO:0016740">
    <property type="term" value="F:transferase activity"/>
    <property type="evidence" value="ECO:0007669"/>
    <property type="project" value="UniProtKB-KW"/>
</dbReference>
<dbReference type="RefSeq" id="WP_052726880.1">
    <property type="nucleotide sequence ID" value="NZ_JBHTBO010000002.1"/>
</dbReference>
<protein>
    <submittedName>
        <fullName evidence="3">PTS Man IIA</fullName>
    </submittedName>
</protein>
<evidence type="ECO:0000313" key="3">
    <source>
        <dbReference type="EMBL" id="KJY57585.1"/>
    </source>
</evidence>
<dbReference type="STRING" id="1218506.JF75_13180"/>
<comment type="caution">
    <text evidence="3">The sequence shown here is derived from an EMBL/GenBank/DDBJ whole genome shotgun (WGS) entry which is preliminary data.</text>
</comment>
<dbReference type="PANTHER" id="PTHR33799">
    <property type="entry name" value="PTS PERMEASE-RELATED-RELATED"/>
    <property type="match status" value="1"/>
</dbReference>
<dbReference type="HOGENOM" id="CLU_123235_3_1_9"/>
<proteinExistence type="predicted"/>
<keyword evidence="4" id="KW-1185">Reference proteome</keyword>
<evidence type="ECO:0000256" key="1">
    <source>
        <dbReference type="ARBA" id="ARBA00022679"/>
    </source>
</evidence>
<evidence type="ECO:0000313" key="4">
    <source>
        <dbReference type="Proteomes" id="UP000033612"/>
    </source>
</evidence>
<dbReference type="Proteomes" id="UP000033612">
    <property type="component" value="Unassembled WGS sequence"/>
</dbReference>
<keyword evidence="1" id="KW-0808">Transferase</keyword>
<sequence>MKNKIILVSHGDLAKGMKNSVNMIIGNTDNCVDFCLQPGESNIELANKVEDYIKKSGKNVYIIVADLLGGSVSNAVSRLNEINDVFLINGMNSGLVISLLLESEKLNEQKIQNIVEESKKGIGLARLSDDNISNESDII</sequence>
<dbReference type="EMBL" id="JXLH01000017">
    <property type="protein sequence ID" value="KJY57585.1"/>
    <property type="molecule type" value="Genomic_DNA"/>
</dbReference>
<dbReference type="PANTHER" id="PTHR33799:SF1">
    <property type="entry name" value="PTS SYSTEM MANNOSE-SPECIFIC EIIAB COMPONENT-RELATED"/>
    <property type="match status" value="1"/>
</dbReference>
<evidence type="ECO:0000259" key="2">
    <source>
        <dbReference type="PROSITE" id="PS51096"/>
    </source>
</evidence>
<feature type="domain" description="PTS EIIA type-4" evidence="2">
    <location>
        <begin position="2"/>
        <end position="122"/>
    </location>
</feature>
<dbReference type="PATRIC" id="fig|1218506.3.peg.1389"/>
<dbReference type="PROSITE" id="PS51096">
    <property type="entry name" value="PTS_EIIA_TYPE_4"/>
    <property type="match status" value="1"/>
</dbReference>
<dbReference type="GO" id="GO:0009401">
    <property type="term" value="P:phosphoenolpyruvate-dependent sugar phosphotransferase system"/>
    <property type="evidence" value="ECO:0007669"/>
    <property type="project" value="InterPro"/>
</dbReference>
<accession>A0A0F4LG68</accession>
<dbReference type="InterPro" id="IPR036662">
    <property type="entry name" value="PTS_EIIA_man-typ_sf"/>
</dbReference>
<dbReference type="Pfam" id="PF03610">
    <property type="entry name" value="EIIA-man"/>
    <property type="match status" value="1"/>
</dbReference>
<organism evidence="3 4">
    <name type="scientific">Lactobacillus kimbladii</name>
    <dbReference type="NCBI Taxonomy" id="1218506"/>
    <lineage>
        <taxon>Bacteria</taxon>
        <taxon>Bacillati</taxon>
        <taxon>Bacillota</taxon>
        <taxon>Bacilli</taxon>
        <taxon>Lactobacillales</taxon>
        <taxon>Lactobacillaceae</taxon>
        <taxon>Lactobacillus</taxon>
    </lineage>
</organism>